<gene>
    <name evidence="1" type="ORF">JKP88DRAFT_143585</name>
</gene>
<organism evidence="1 2">
    <name type="scientific">Tribonema minus</name>
    <dbReference type="NCBI Taxonomy" id="303371"/>
    <lineage>
        <taxon>Eukaryota</taxon>
        <taxon>Sar</taxon>
        <taxon>Stramenopiles</taxon>
        <taxon>Ochrophyta</taxon>
        <taxon>PX clade</taxon>
        <taxon>Xanthophyceae</taxon>
        <taxon>Tribonematales</taxon>
        <taxon>Tribonemataceae</taxon>
        <taxon>Tribonema</taxon>
    </lineage>
</organism>
<proteinExistence type="predicted"/>
<dbReference type="Gene3D" id="2.60.120.650">
    <property type="entry name" value="Cupin"/>
    <property type="match status" value="1"/>
</dbReference>
<dbReference type="EMBL" id="JAFCMP010000002">
    <property type="protein sequence ID" value="KAG5192697.1"/>
    <property type="molecule type" value="Genomic_DNA"/>
</dbReference>
<dbReference type="Proteomes" id="UP000664859">
    <property type="component" value="Unassembled WGS sequence"/>
</dbReference>
<evidence type="ECO:0000313" key="1">
    <source>
        <dbReference type="EMBL" id="KAG5192697.1"/>
    </source>
</evidence>
<dbReference type="OrthoDB" id="425950at2759"/>
<feature type="non-terminal residue" evidence="1">
    <location>
        <position position="70"/>
    </location>
</feature>
<keyword evidence="2" id="KW-1185">Reference proteome</keyword>
<protein>
    <submittedName>
        <fullName evidence="1">Uncharacterized protein</fullName>
    </submittedName>
</protein>
<name>A0A835ZIA8_9STRA</name>
<reference evidence="1" key="1">
    <citation type="submission" date="2021-02" db="EMBL/GenBank/DDBJ databases">
        <title>First Annotated Genome of the Yellow-green Alga Tribonema minus.</title>
        <authorList>
            <person name="Mahan K.M."/>
        </authorList>
    </citation>
    <scope>NUCLEOTIDE SEQUENCE</scope>
    <source>
        <strain evidence="1">UTEX B ZZ1240</strain>
    </source>
</reference>
<accession>A0A835ZIA8</accession>
<sequence>PRFQSPISPDELAGLSCADDVESNIVTGGKTPGNSDWAVRHGPFDEGTFEEEELGGSHWTLLVNEVNRYV</sequence>
<comment type="caution">
    <text evidence="1">The sequence shown here is derived from an EMBL/GenBank/DDBJ whole genome shotgun (WGS) entry which is preliminary data.</text>
</comment>
<dbReference type="AlphaFoldDB" id="A0A835ZIA8"/>
<evidence type="ECO:0000313" key="2">
    <source>
        <dbReference type="Proteomes" id="UP000664859"/>
    </source>
</evidence>
<feature type="non-terminal residue" evidence="1">
    <location>
        <position position="1"/>
    </location>
</feature>